<dbReference type="PANTHER" id="PTHR46033:SF8">
    <property type="entry name" value="PROTEIN MAINTENANCE OF MERISTEMS-LIKE"/>
    <property type="match status" value="1"/>
</dbReference>
<name>A0A9D3URY2_9ROSI</name>
<accession>A0A9D3URY2</accession>
<evidence type="ECO:0000313" key="3">
    <source>
        <dbReference type="EMBL" id="KAH1056341.1"/>
    </source>
</evidence>
<evidence type="ECO:0000259" key="2">
    <source>
        <dbReference type="Pfam" id="PF10536"/>
    </source>
</evidence>
<feature type="region of interest" description="Disordered" evidence="1">
    <location>
        <begin position="265"/>
        <end position="284"/>
    </location>
</feature>
<proteinExistence type="predicted"/>
<reference evidence="3 4" key="1">
    <citation type="journal article" date="2021" name="Plant Biotechnol. J.">
        <title>Multi-omics assisted identification of the key and species-specific regulatory components of drought-tolerant mechanisms in Gossypium stocksii.</title>
        <authorList>
            <person name="Yu D."/>
            <person name="Ke L."/>
            <person name="Zhang D."/>
            <person name="Wu Y."/>
            <person name="Sun Y."/>
            <person name="Mei J."/>
            <person name="Sun J."/>
            <person name="Sun Y."/>
        </authorList>
    </citation>
    <scope>NUCLEOTIDE SEQUENCE [LARGE SCALE GENOMIC DNA]</scope>
    <source>
        <strain evidence="4">cv. E1</strain>
        <tissue evidence="3">Leaf</tissue>
    </source>
</reference>
<dbReference type="GO" id="GO:0010073">
    <property type="term" value="P:meristem maintenance"/>
    <property type="evidence" value="ECO:0007669"/>
    <property type="project" value="InterPro"/>
</dbReference>
<dbReference type="Proteomes" id="UP000828251">
    <property type="component" value="Unassembled WGS sequence"/>
</dbReference>
<protein>
    <recommendedName>
        <fullName evidence="2">Aminotransferase-like plant mobile domain-containing protein</fullName>
    </recommendedName>
</protein>
<evidence type="ECO:0000313" key="4">
    <source>
        <dbReference type="Proteomes" id="UP000828251"/>
    </source>
</evidence>
<dbReference type="Pfam" id="PF10536">
    <property type="entry name" value="PMD"/>
    <property type="match status" value="1"/>
</dbReference>
<organism evidence="3 4">
    <name type="scientific">Gossypium stocksii</name>
    <dbReference type="NCBI Taxonomy" id="47602"/>
    <lineage>
        <taxon>Eukaryota</taxon>
        <taxon>Viridiplantae</taxon>
        <taxon>Streptophyta</taxon>
        <taxon>Embryophyta</taxon>
        <taxon>Tracheophyta</taxon>
        <taxon>Spermatophyta</taxon>
        <taxon>Magnoliopsida</taxon>
        <taxon>eudicotyledons</taxon>
        <taxon>Gunneridae</taxon>
        <taxon>Pentapetalae</taxon>
        <taxon>rosids</taxon>
        <taxon>malvids</taxon>
        <taxon>Malvales</taxon>
        <taxon>Malvaceae</taxon>
        <taxon>Malvoideae</taxon>
        <taxon>Gossypium</taxon>
    </lineage>
</organism>
<dbReference type="InterPro" id="IPR019557">
    <property type="entry name" value="AminoTfrase-like_pln_mobile"/>
</dbReference>
<dbReference type="PANTHER" id="PTHR46033">
    <property type="entry name" value="PROTEIN MAIN-LIKE 2"/>
    <property type="match status" value="1"/>
</dbReference>
<dbReference type="EMBL" id="JAIQCV010000010">
    <property type="protein sequence ID" value="KAH1056341.1"/>
    <property type="molecule type" value="Genomic_DNA"/>
</dbReference>
<gene>
    <name evidence="3" type="ORF">J1N35_034406</name>
</gene>
<sequence length="303" mass="35374">MANSLIHHDNNHIFVNQFQMIDTRKRIGGKVETHTFHLSCGKCTITLKDMQLQLGLPVNGSIVTQTVHADWKPICDKLLGLVLETIFEGRIKMTKLRRNFDELDKDSTEVEREQHVRAYIIVIIEAPQDINDLHPIDLQMRLDENWIRFHAEYINIWNNYYKFLPPRKAIVVPQLACDPEYMPWFRLLGKPYLLSEEDRSRQSHTMRPRWSPTYPRTQYSYTPTPMVAQTPLESLFYQGGSSSQPPIPRPNGLLVGMSTTQPPLTNHRWPPGYRHRSHRHRLSSDVGARPLQYPEPIRLLPIQ</sequence>
<keyword evidence="4" id="KW-1185">Reference proteome</keyword>
<feature type="domain" description="Aminotransferase-like plant mobile" evidence="2">
    <location>
        <begin position="31"/>
        <end position="124"/>
    </location>
</feature>
<dbReference type="InterPro" id="IPR044824">
    <property type="entry name" value="MAIN-like"/>
</dbReference>
<evidence type="ECO:0000256" key="1">
    <source>
        <dbReference type="SAM" id="MobiDB-lite"/>
    </source>
</evidence>
<dbReference type="AlphaFoldDB" id="A0A9D3URY2"/>
<comment type="caution">
    <text evidence="3">The sequence shown here is derived from an EMBL/GenBank/DDBJ whole genome shotgun (WGS) entry which is preliminary data.</text>
</comment>